<feature type="region of interest" description="Disordered" evidence="1">
    <location>
        <begin position="197"/>
        <end position="251"/>
    </location>
</feature>
<dbReference type="EMBL" id="JBBBZM010000629">
    <property type="protein sequence ID" value="KAL0630460.1"/>
    <property type="molecule type" value="Genomic_DNA"/>
</dbReference>
<name>A0ABR3G3U5_9PEZI</name>
<keyword evidence="3" id="KW-1185">Reference proteome</keyword>
<feature type="compositionally biased region" description="Basic and acidic residues" evidence="1">
    <location>
        <begin position="224"/>
        <end position="251"/>
    </location>
</feature>
<feature type="compositionally biased region" description="Pro residues" evidence="1">
    <location>
        <begin position="98"/>
        <end position="109"/>
    </location>
</feature>
<evidence type="ECO:0000313" key="3">
    <source>
        <dbReference type="Proteomes" id="UP001447188"/>
    </source>
</evidence>
<sequence length="251" mass="28231">MVELFEDVRGDGGGPVETMRDVERIGLRVYITDPDTIAPFVPGTIPPGMEGISHRFEINITDEAKLHGWYSAQTCQPPTLMVVLHQVNGNVDADEPWESPPPRGEPPWFPVDHEQAAPESEEELDPPVSDSEVKKSRKRRTRILKLNRTFEERLGKSRRRLHREFDYRDVLKRHHKVKFPGAIHSRDDDWAADERQVFDPAASAERRAARVGGPPIGKSKGKGKAAEKGKGKAVEKGRERGVKRKAASEPE</sequence>
<protein>
    <submittedName>
        <fullName evidence="2">Uncharacterized protein</fullName>
    </submittedName>
</protein>
<feature type="region of interest" description="Disordered" evidence="1">
    <location>
        <begin position="91"/>
        <end position="138"/>
    </location>
</feature>
<evidence type="ECO:0000313" key="2">
    <source>
        <dbReference type="EMBL" id="KAL0630460.1"/>
    </source>
</evidence>
<reference evidence="2 3" key="1">
    <citation type="submission" date="2024-02" db="EMBL/GenBank/DDBJ databases">
        <title>Discinaceae phylogenomics.</title>
        <authorList>
            <person name="Dirks A.C."/>
            <person name="James T.Y."/>
        </authorList>
    </citation>
    <scope>NUCLEOTIDE SEQUENCE [LARGE SCALE GENOMIC DNA]</scope>
    <source>
        <strain evidence="2 3">ACD0624</strain>
    </source>
</reference>
<accession>A0ABR3G3U5</accession>
<proteinExistence type="predicted"/>
<organism evidence="2 3">
    <name type="scientific">Discina gigas</name>
    <dbReference type="NCBI Taxonomy" id="1032678"/>
    <lineage>
        <taxon>Eukaryota</taxon>
        <taxon>Fungi</taxon>
        <taxon>Dikarya</taxon>
        <taxon>Ascomycota</taxon>
        <taxon>Pezizomycotina</taxon>
        <taxon>Pezizomycetes</taxon>
        <taxon>Pezizales</taxon>
        <taxon>Discinaceae</taxon>
        <taxon>Discina</taxon>
    </lineage>
</organism>
<gene>
    <name evidence="2" type="ORF">Q9L58_010694</name>
</gene>
<dbReference type="Proteomes" id="UP001447188">
    <property type="component" value="Unassembled WGS sequence"/>
</dbReference>
<comment type="caution">
    <text evidence="2">The sequence shown here is derived from an EMBL/GenBank/DDBJ whole genome shotgun (WGS) entry which is preliminary data.</text>
</comment>
<evidence type="ECO:0000256" key="1">
    <source>
        <dbReference type="SAM" id="MobiDB-lite"/>
    </source>
</evidence>